<dbReference type="EMBL" id="BFEA01000260">
    <property type="protein sequence ID" value="GBG77130.1"/>
    <property type="molecule type" value="Genomic_DNA"/>
</dbReference>
<comment type="caution">
    <text evidence="2">The sequence shown here is derived from an EMBL/GenBank/DDBJ whole genome shotgun (WGS) entry which is preliminary data.</text>
</comment>
<evidence type="ECO:0000256" key="1">
    <source>
        <dbReference type="SAM" id="MobiDB-lite"/>
    </source>
</evidence>
<dbReference type="Pfam" id="PF04749">
    <property type="entry name" value="PLAC8"/>
    <property type="match status" value="1"/>
</dbReference>
<keyword evidence="3" id="KW-1185">Reference proteome</keyword>
<accession>A0A388L496</accession>
<feature type="region of interest" description="Disordered" evidence="1">
    <location>
        <begin position="1"/>
        <end position="39"/>
    </location>
</feature>
<dbReference type="Proteomes" id="UP000265515">
    <property type="component" value="Unassembled WGS sequence"/>
</dbReference>
<sequence>MERKPLLGGEDGDGPNQYLPYPNPGTGQSLYPPSPAPPYPGMVTYDRGILPGGSPPPQPVSGMPFVPVVADDHVYIADWTHGLCDCHTDIPLSLLTCFFPCLTFGHNASAINDGAGGCATQSAIWCLLESFTALGFLYSCGYRTKLRNKYNLPEEPMPDILVHCCCLPCALCQEYKEIRYRATVRDGGWGTGVLYDAQTAAPNQQAMGSNPY</sequence>
<dbReference type="InterPro" id="IPR006461">
    <property type="entry name" value="PLAC_motif_containing"/>
</dbReference>
<organism evidence="2 3">
    <name type="scientific">Chara braunii</name>
    <name type="common">Braun's stonewort</name>
    <dbReference type="NCBI Taxonomy" id="69332"/>
    <lineage>
        <taxon>Eukaryota</taxon>
        <taxon>Viridiplantae</taxon>
        <taxon>Streptophyta</taxon>
        <taxon>Charophyceae</taxon>
        <taxon>Charales</taxon>
        <taxon>Characeae</taxon>
        <taxon>Chara</taxon>
    </lineage>
</organism>
<dbReference type="Gramene" id="GBG77130">
    <property type="protein sequence ID" value="GBG77130"/>
    <property type="gene ID" value="CBR_g23456"/>
</dbReference>
<dbReference type="NCBIfam" id="TIGR01571">
    <property type="entry name" value="A_thal_Cys_rich"/>
    <property type="match status" value="1"/>
</dbReference>
<gene>
    <name evidence="2" type="ORF">CBR_g23456</name>
</gene>
<reference evidence="2 3" key="1">
    <citation type="journal article" date="2018" name="Cell">
        <title>The Chara Genome: Secondary Complexity and Implications for Plant Terrestrialization.</title>
        <authorList>
            <person name="Nishiyama T."/>
            <person name="Sakayama H."/>
            <person name="Vries J.D."/>
            <person name="Buschmann H."/>
            <person name="Saint-Marcoux D."/>
            <person name="Ullrich K.K."/>
            <person name="Haas F.B."/>
            <person name="Vanderstraeten L."/>
            <person name="Becker D."/>
            <person name="Lang D."/>
            <person name="Vosolsobe S."/>
            <person name="Rombauts S."/>
            <person name="Wilhelmsson P.K.I."/>
            <person name="Janitza P."/>
            <person name="Kern R."/>
            <person name="Heyl A."/>
            <person name="Rumpler F."/>
            <person name="Villalobos L.I.A.C."/>
            <person name="Clay J.M."/>
            <person name="Skokan R."/>
            <person name="Toyoda A."/>
            <person name="Suzuki Y."/>
            <person name="Kagoshima H."/>
            <person name="Schijlen E."/>
            <person name="Tajeshwar N."/>
            <person name="Catarino B."/>
            <person name="Hetherington A.J."/>
            <person name="Saltykova A."/>
            <person name="Bonnot C."/>
            <person name="Breuninger H."/>
            <person name="Symeonidi A."/>
            <person name="Radhakrishnan G.V."/>
            <person name="Van Nieuwerburgh F."/>
            <person name="Deforce D."/>
            <person name="Chang C."/>
            <person name="Karol K.G."/>
            <person name="Hedrich R."/>
            <person name="Ulvskov P."/>
            <person name="Glockner G."/>
            <person name="Delwiche C.F."/>
            <person name="Petrasek J."/>
            <person name="Van de Peer Y."/>
            <person name="Friml J."/>
            <person name="Beilby M."/>
            <person name="Dolan L."/>
            <person name="Kohara Y."/>
            <person name="Sugano S."/>
            <person name="Fujiyama A."/>
            <person name="Delaux P.-M."/>
            <person name="Quint M."/>
            <person name="TheiBen G."/>
            <person name="Hagemann M."/>
            <person name="Harholt J."/>
            <person name="Dunand C."/>
            <person name="Zachgo S."/>
            <person name="Langdale J."/>
            <person name="Maumus F."/>
            <person name="Straeten D.V.D."/>
            <person name="Gould S.B."/>
            <person name="Rensing S.A."/>
        </authorList>
    </citation>
    <scope>NUCLEOTIDE SEQUENCE [LARGE SCALE GENOMIC DNA]</scope>
    <source>
        <strain evidence="2 3">S276</strain>
    </source>
</reference>
<evidence type="ECO:0000313" key="3">
    <source>
        <dbReference type="Proteomes" id="UP000265515"/>
    </source>
</evidence>
<evidence type="ECO:0000313" key="2">
    <source>
        <dbReference type="EMBL" id="GBG77130.1"/>
    </source>
</evidence>
<dbReference type="AlphaFoldDB" id="A0A388L496"/>
<protein>
    <submittedName>
        <fullName evidence="2">Uncharacterized protein</fullName>
    </submittedName>
</protein>
<name>A0A388L496_CHABU</name>
<proteinExistence type="predicted"/>
<dbReference type="PANTHER" id="PTHR15907">
    <property type="entry name" value="DUF614 FAMILY PROTEIN-RELATED"/>
    <property type="match status" value="1"/>
</dbReference>
<dbReference type="OrthoDB" id="1045822at2759"/>